<proteinExistence type="predicted"/>
<keyword evidence="3 6" id="KW-0812">Transmembrane</keyword>
<evidence type="ECO:0000259" key="7">
    <source>
        <dbReference type="Pfam" id="PF03553"/>
    </source>
</evidence>
<dbReference type="GO" id="GO:0005886">
    <property type="term" value="C:plasma membrane"/>
    <property type="evidence" value="ECO:0007669"/>
    <property type="project" value="UniProtKB-SubCell"/>
</dbReference>
<name>M7NBT3_9BACT</name>
<reference evidence="8 9" key="1">
    <citation type="journal article" date="2013" name="Genome Announc.">
        <title>Draft Genome Sequence of Cesiribacter andamanensis Strain AMV16T, Isolated from a Soil Sample from a Mud Volcano in the Andaman Islands, India.</title>
        <authorList>
            <person name="Shivaji S."/>
            <person name="Ara S."/>
            <person name="Begum Z."/>
            <person name="Srinivas T.N."/>
            <person name="Singh A."/>
            <person name="Kumar Pinnaka A."/>
        </authorList>
    </citation>
    <scope>NUCLEOTIDE SEQUENCE [LARGE SCALE GENOMIC DNA]</scope>
    <source>
        <strain evidence="8 9">AMV16</strain>
    </source>
</reference>
<sequence>MEHYGLWSLVPPLVAIVLAIRTRQVYVSLLVGIFLGWVILSGGNPLTGFFATLQGLVDVFKEPSNTRTILFSALVGALIAFVQRSGGVGGFVQRLDAWLRQSEARQAGKNPTGVRRKVEGLAFLTGMLVFVESSISVLTVGALFRPVFDRLKIPREKLAYLADSSSAPSCILIPFNAWGAYIMSLLVLQGFERPFATLISSIPYNFYPLLAVLLVLVVIFTRKDWGPMRAAEVRAHTTGQVLRPGAKPLLSAEVTALEAKPGAPLRMRNMLLPIGLMVLLMPLMLAYTGWEGVTQEGIGPVGHFFRAIGQGSGSSAVLYSVSISLLVSAALYMAQGILTGGELVDLTLRGISDLMPLALLMLLAFAIGNICGALGTGHFAAEAVQGWLSPGLVPAVVFVVSGFVAFSTGTSWGTFAIMISIAIPMAQVLDAPLSLTLAAALGGGIFGDHCSPISDTTILSSMASASDHIDHVRTQLPYALLAAGGALLLYLAFGLLL</sequence>
<protein>
    <submittedName>
        <fullName evidence="8">Malate-2H(+)/Na(+)-lactate antiporter</fullName>
    </submittedName>
</protein>
<feature type="domain" description="Na+/H+ antiporter NhaC-like C-terminal" evidence="7">
    <location>
        <begin position="195"/>
        <end position="495"/>
    </location>
</feature>
<evidence type="ECO:0000256" key="4">
    <source>
        <dbReference type="ARBA" id="ARBA00022989"/>
    </source>
</evidence>
<evidence type="ECO:0000256" key="2">
    <source>
        <dbReference type="ARBA" id="ARBA00022475"/>
    </source>
</evidence>
<comment type="caution">
    <text evidence="8">The sequence shown here is derived from an EMBL/GenBank/DDBJ whole genome shotgun (WGS) entry which is preliminary data.</text>
</comment>
<feature type="transmembrane region" description="Helical" evidence="6">
    <location>
        <begin position="202"/>
        <end position="220"/>
    </location>
</feature>
<keyword evidence="2" id="KW-1003">Cell membrane</keyword>
<dbReference type="eggNOG" id="COG1757">
    <property type="taxonomic scope" value="Bacteria"/>
</dbReference>
<dbReference type="PANTHER" id="PTHR43478:SF1">
    <property type="entry name" value="NA+_H+ ANTIPORTER NHAC-LIKE C-TERMINAL DOMAIN-CONTAINING PROTEIN"/>
    <property type="match status" value="1"/>
</dbReference>
<feature type="transmembrane region" description="Helical" evidence="6">
    <location>
        <begin position="29"/>
        <end position="57"/>
    </location>
</feature>
<evidence type="ECO:0000313" key="8">
    <source>
        <dbReference type="EMBL" id="EMR04707.1"/>
    </source>
</evidence>
<evidence type="ECO:0000256" key="3">
    <source>
        <dbReference type="ARBA" id="ARBA00022692"/>
    </source>
</evidence>
<evidence type="ECO:0000256" key="1">
    <source>
        <dbReference type="ARBA" id="ARBA00004651"/>
    </source>
</evidence>
<dbReference type="PANTHER" id="PTHR43478">
    <property type="entry name" value="NA+/H+ ANTIPORTER-RELATED"/>
    <property type="match status" value="1"/>
</dbReference>
<dbReference type="PATRIC" id="fig|1279009.4.peg.164"/>
<feature type="transmembrane region" description="Helical" evidence="6">
    <location>
        <begin position="316"/>
        <end position="334"/>
    </location>
</feature>
<feature type="transmembrane region" description="Helical" evidence="6">
    <location>
        <begin position="69"/>
        <end position="92"/>
    </location>
</feature>
<feature type="transmembrane region" description="Helical" evidence="6">
    <location>
        <begin position="354"/>
        <end position="375"/>
    </location>
</feature>
<gene>
    <name evidence="8" type="primary">mleN</name>
    <name evidence="8" type="ORF">ADICEAN_00159</name>
</gene>
<keyword evidence="4 6" id="KW-1133">Transmembrane helix</keyword>
<dbReference type="Pfam" id="PF03553">
    <property type="entry name" value="Na_H_antiporter"/>
    <property type="match status" value="1"/>
</dbReference>
<dbReference type="EMBL" id="AODQ01000002">
    <property type="protein sequence ID" value="EMR04707.1"/>
    <property type="molecule type" value="Genomic_DNA"/>
</dbReference>
<comment type="subcellular location">
    <subcellularLocation>
        <location evidence="1">Cell membrane</location>
        <topology evidence="1">Multi-pass membrane protein</topology>
    </subcellularLocation>
</comment>
<feature type="transmembrane region" description="Helical" evidence="6">
    <location>
        <begin position="169"/>
        <end position="190"/>
    </location>
</feature>
<dbReference type="STRING" id="1279009.ADICEAN_00159"/>
<keyword evidence="5 6" id="KW-0472">Membrane</keyword>
<feature type="transmembrane region" description="Helical" evidence="6">
    <location>
        <begin position="387"/>
        <end position="405"/>
    </location>
</feature>
<keyword evidence="9" id="KW-1185">Reference proteome</keyword>
<evidence type="ECO:0000313" key="9">
    <source>
        <dbReference type="Proteomes" id="UP000011910"/>
    </source>
</evidence>
<evidence type="ECO:0000256" key="6">
    <source>
        <dbReference type="SAM" id="Phobius"/>
    </source>
</evidence>
<feature type="transmembrane region" description="Helical" evidence="6">
    <location>
        <begin position="121"/>
        <end position="148"/>
    </location>
</feature>
<feature type="transmembrane region" description="Helical" evidence="6">
    <location>
        <begin position="270"/>
        <end position="290"/>
    </location>
</feature>
<dbReference type="OrthoDB" id="9762978at2"/>
<accession>M7NBT3</accession>
<organism evidence="8 9">
    <name type="scientific">Cesiribacter andamanensis AMV16</name>
    <dbReference type="NCBI Taxonomy" id="1279009"/>
    <lineage>
        <taxon>Bacteria</taxon>
        <taxon>Pseudomonadati</taxon>
        <taxon>Bacteroidota</taxon>
        <taxon>Cytophagia</taxon>
        <taxon>Cytophagales</taxon>
        <taxon>Cesiribacteraceae</taxon>
        <taxon>Cesiribacter</taxon>
    </lineage>
</organism>
<feature type="transmembrane region" description="Helical" evidence="6">
    <location>
        <begin position="476"/>
        <end position="496"/>
    </location>
</feature>
<dbReference type="RefSeq" id="WP_009193572.1">
    <property type="nucleotide sequence ID" value="NZ_AODQ01000002.1"/>
</dbReference>
<dbReference type="AlphaFoldDB" id="M7NBT3"/>
<evidence type="ECO:0000256" key="5">
    <source>
        <dbReference type="ARBA" id="ARBA00023136"/>
    </source>
</evidence>
<dbReference type="Proteomes" id="UP000011910">
    <property type="component" value="Unassembled WGS sequence"/>
</dbReference>
<dbReference type="InterPro" id="IPR018461">
    <property type="entry name" value="Na/H_Antiport_NhaC-like_C"/>
</dbReference>